<name>A0A9D1F0N3_9BACT</name>
<dbReference type="EMBL" id="DVIU01000251">
    <property type="protein sequence ID" value="HIS37393.1"/>
    <property type="molecule type" value="Genomic_DNA"/>
</dbReference>
<dbReference type="AlphaFoldDB" id="A0A9D1F0N3"/>
<dbReference type="Pfam" id="PF13416">
    <property type="entry name" value="SBP_bac_8"/>
    <property type="match status" value="1"/>
</dbReference>
<dbReference type="InterPro" id="IPR006059">
    <property type="entry name" value="SBP"/>
</dbReference>
<dbReference type="PANTHER" id="PTHR43649">
    <property type="entry name" value="ARABINOSE-BINDING PROTEIN-RELATED"/>
    <property type="match status" value="1"/>
</dbReference>
<proteinExistence type="predicted"/>
<keyword evidence="2 6" id="KW-0732">Signal</keyword>
<comment type="caution">
    <text evidence="7">The sequence shown here is derived from an EMBL/GenBank/DDBJ whole genome shotgun (WGS) entry which is preliminary data.</text>
</comment>
<feature type="signal peptide" evidence="6">
    <location>
        <begin position="1"/>
        <end position="20"/>
    </location>
</feature>
<evidence type="ECO:0000256" key="3">
    <source>
        <dbReference type="ARBA" id="ARBA00023136"/>
    </source>
</evidence>
<evidence type="ECO:0000256" key="2">
    <source>
        <dbReference type="ARBA" id="ARBA00022729"/>
    </source>
</evidence>
<dbReference type="Gene3D" id="3.40.190.10">
    <property type="entry name" value="Periplasmic binding protein-like II"/>
    <property type="match status" value="1"/>
</dbReference>
<reference evidence="7" key="2">
    <citation type="journal article" date="2021" name="PeerJ">
        <title>Extensive microbial diversity within the chicken gut microbiome revealed by metagenomics and culture.</title>
        <authorList>
            <person name="Gilroy R."/>
            <person name="Ravi A."/>
            <person name="Getino M."/>
            <person name="Pursley I."/>
            <person name="Horton D.L."/>
            <person name="Alikhan N.F."/>
            <person name="Baker D."/>
            <person name="Gharbi K."/>
            <person name="Hall N."/>
            <person name="Watson M."/>
            <person name="Adriaenssens E.M."/>
            <person name="Foster-Nyarko E."/>
            <person name="Jarju S."/>
            <person name="Secka A."/>
            <person name="Antonio M."/>
            <person name="Oren A."/>
            <person name="Chaudhuri R.R."/>
            <person name="La Ragione R."/>
            <person name="Hildebrand F."/>
            <person name="Pallen M.J."/>
        </authorList>
    </citation>
    <scope>NUCLEOTIDE SEQUENCE</scope>
    <source>
        <strain evidence="7">6276</strain>
    </source>
</reference>
<keyword evidence="1" id="KW-1003">Cell membrane</keyword>
<keyword evidence="4" id="KW-0564">Palmitate</keyword>
<evidence type="ECO:0000256" key="4">
    <source>
        <dbReference type="ARBA" id="ARBA00023139"/>
    </source>
</evidence>
<gene>
    <name evidence="7" type="ORF">IAC10_12360</name>
</gene>
<evidence type="ECO:0000313" key="7">
    <source>
        <dbReference type="EMBL" id="HIS37393.1"/>
    </source>
</evidence>
<evidence type="ECO:0000313" key="8">
    <source>
        <dbReference type="Proteomes" id="UP000823928"/>
    </source>
</evidence>
<evidence type="ECO:0000256" key="6">
    <source>
        <dbReference type="SAM" id="SignalP"/>
    </source>
</evidence>
<evidence type="ECO:0000256" key="1">
    <source>
        <dbReference type="ARBA" id="ARBA00022475"/>
    </source>
</evidence>
<reference evidence="7" key="1">
    <citation type="submission" date="2020-10" db="EMBL/GenBank/DDBJ databases">
        <authorList>
            <person name="Gilroy R."/>
        </authorList>
    </citation>
    <scope>NUCLEOTIDE SEQUENCE</scope>
    <source>
        <strain evidence="7">6276</strain>
    </source>
</reference>
<dbReference type="PROSITE" id="PS51257">
    <property type="entry name" value="PROKAR_LIPOPROTEIN"/>
    <property type="match status" value="1"/>
</dbReference>
<keyword evidence="3" id="KW-0472">Membrane</keyword>
<evidence type="ECO:0000256" key="5">
    <source>
        <dbReference type="ARBA" id="ARBA00023288"/>
    </source>
</evidence>
<dbReference type="PANTHER" id="PTHR43649:SF33">
    <property type="entry name" value="POLYGALACTURONAN_RHAMNOGALACTURONAN-BINDING PROTEIN YTCQ"/>
    <property type="match status" value="1"/>
</dbReference>
<protein>
    <submittedName>
        <fullName evidence="7">Extracellular solute-binding protein</fullName>
    </submittedName>
</protein>
<organism evidence="7 8">
    <name type="scientific">Candidatus Scatousia excrementigallinarum</name>
    <dbReference type="NCBI Taxonomy" id="2840935"/>
    <lineage>
        <taxon>Bacteria</taxon>
        <taxon>Candidatus Scatousia</taxon>
    </lineage>
</organism>
<dbReference type="InterPro" id="IPR050490">
    <property type="entry name" value="Bact_solute-bd_prot1"/>
</dbReference>
<feature type="chain" id="PRO_5038734452" evidence="6">
    <location>
        <begin position="21"/>
        <end position="449"/>
    </location>
</feature>
<dbReference type="Proteomes" id="UP000823928">
    <property type="component" value="Unassembled WGS sequence"/>
</dbReference>
<dbReference type="SUPFAM" id="SSF53850">
    <property type="entry name" value="Periplasmic binding protein-like II"/>
    <property type="match status" value="1"/>
</dbReference>
<keyword evidence="5" id="KW-0449">Lipoprotein</keyword>
<accession>A0A9D1F0N3</accession>
<sequence>MKKSIFAVIAAFLMSFTLFAAGCDGGVFGDGVGDDDLVIWANSTYWGGANELLVQQMMDKYEQATGKEVYFVPQSDLDTKLKSVANGAESPDVVIWDRWETVRYINEDRFVCIDDYMQESGVNAADYQSEAMEEMMLDGKHYGIPLDIDVWGLWVNVTALNAAGIEKLPTTWDELRTAANALTVYSNPANKTGMTRAGMNMKMAGSFYPFLMTAGGQILSEDETKLTVDNDYGRAVLKYFWQLNNEDKVFDEALATGGGPNDPFLTQKIAIQVNSLLNGTNFYDQYSDGTFEYEFIPFPKGPSAELAPEGVTPNSQLGGLMGGFGLAIPTTSIKQDAAWDLINWWVCTTENAVEWSKISGLIPAKLEIINDESMKEVPNVRNAIEVLPYLKARPKTLGYTSIETSVIMSKVDGLLFSNAYRGETADDKIAACLKDMEKAGNEILEFYRE</sequence>